<dbReference type="AlphaFoldDB" id="A0AAV8ZJS1"/>
<evidence type="ECO:0000256" key="9">
    <source>
        <dbReference type="ARBA" id="ARBA00022824"/>
    </source>
</evidence>
<feature type="region of interest" description="Disordered" evidence="15">
    <location>
        <begin position="295"/>
        <end position="329"/>
    </location>
</feature>
<sequence length="416" mass="47736">MIKLPIVGGIQIFFLNTPDINFELEGISAIPGFSWSSQIKLQKRFSKSVEAAELKSLEPEGVLRVHVFEARDLEKKDVTGKSDPYVILNVGAQECKTQVIKRELNPKWDYWCEFIILDHLAQHLQFKMFDQDELNEDDFMGSGIIEIQSASQETKQLKVADISTALLTVYIDSAQNLPKVKSYKKPEPYVILTVGKKQQKTRVKKHTTDPVWEQGFSLLVSNPENDSLIISIVDKHTDVKIDHLVYNIRDLFDMPDLQISKKRVSTVYSWKNYSFSTIASKYTLILSNELFEDESSETDSDDDFIRHDSRKRSTRPASSSSTNSSSKEIQLQVEEAVEVVEKTLMQPVNASKGVIRSSSFRVKDVEDAIKHLKNYKCQDIYNHYCAHLYSKTLYNHHVVFYSHKIGLSEVVDEWII</sequence>
<dbReference type="GO" id="GO:0031210">
    <property type="term" value="F:phosphatidylcholine binding"/>
    <property type="evidence" value="ECO:0007669"/>
    <property type="project" value="TreeGrafter"/>
</dbReference>
<evidence type="ECO:0000256" key="8">
    <source>
        <dbReference type="ARBA" id="ARBA00022737"/>
    </source>
</evidence>
<dbReference type="EMBL" id="JANEYF010001276">
    <property type="protein sequence ID" value="KAJ8965168.1"/>
    <property type="molecule type" value="Genomic_DNA"/>
</dbReference>
<keyword evidence="11" id="KW-1133">Transmembrane helix</keyword>
<dbReference type="GO" id="GO:0008429">
    <property type="term" value="F:phosphatidylethanolamine binding"/>
    <property type="evidence" value="ECO:0007669"/>
    <property type="project" value="TreeGrafter"/>
</dbReference>
<evidence type="ECO:0000256" key="7">
    <source>
        <dbReference type="ARBA" id="ARBA00022723"/>
    </source>
</evidence>
<comment type="similarity">
    <text evidence="3">Belongs to the extended synaptotagmin family.</text>
</comment>
<keyword evidence="5" id="KW-1003">Cell membrane</keyword>
<comment type="subcellular location">
    <subcellularLocation>
        <location evidence="1">Cell membrane</location>
        <topology evidence="1">Peripheral membrane protein</topology>
    </subcellularLocation>
    <subcellularLocation>
        <location evidence="2">Endoplasmic reticulum membrane</location>
        <topology evidence="2">Multi-pass membrane protein</topology>
    </subcellularLocation>
</comment>
<name>A0AAV8ZJS1_9CUCU</name>
<proteinExistence type="inferred from homology"/>
<evidence type="ECO:0000256" key="15">
    <source>
        <dbReference type="SAM" id="MobiDB-lite"/>
    </source>
</evidence>
<dbReference type="InterPro" id="IPR035892">
    <property type="entry name" value="C2_domain_sf"/>
</dbReference>
<evidence type="ECO:0000256" key="13">
    <source>
        <dbReference type="ARBA" id="ARBA00023121"/>
    </source>
</evidence>
<evidence type="ECO:0000256" key="3">
    <source>
        <dbReference type="ARBA" id="ARBA00005867"/>
    </source>
</evidence>
<dbReference type="Gene3D" id="2.60.40.150">
    <property type="entry name" value="C2 domain"/>
    <property type="match status" value="2"/>
</dbReference>
<protein>
    <recommendedName>
        <fullName evidence="16">C2 domain-containing protein</fullName>
    </recommendedName>
</protein>
<dbReference type="GO" id="GO:0005544">
    <property type="term" value="F:calcium-dependent phospholipid binding"/>
    <property type="evidence" value="ECO:0007669"/>
    <property type="project" value="TreeGrafter"/>
</dbReference>
<evidence type="ECO:0000256" key="1">
    <source>
        <dbReference type="ARBA" id="ARBA00004202"/>
    </source>
</evidence>
<evidence type="ECO:0000256" key="5">
    <source>
        <dbReference type="ARBA" id="ARBA00022475"/>
    </source>
</evidence>
<dbReference type="InterPro" id="IPR000008">
    <property type="entry name" value="C2_dom"/>
</dbReference>
<evidence type="ECO:0000256" key="2">
    <source>
        <dbReference type="ARBA" id="ARBA00004477"/>
    </source>
</evidence>
<evidence type="ECO:0000256" key="4">
    <source>
        <dbReference type="ARBA" id="ARBA00022448"/>
    </source>
</evidence>
<keyword evidence="14" id="KW-0472">Membrane</keyword>
<dbReference type="InterPro" id="IPR037749">
    <property type="entry name" value="Ext_Synaptotagmin_C2B"/>
</dbReference>
<dbReference type="GO" id="GO:0061817">
    <property type="term" value="P:endoplasmic reticulum-plasma membrane tethering"/>
    <property type="evidence" value="ECO:0007669"/>
    <property type="project" value="InterPro"/>
</dbReference>
<dbReference type="GO" id="GO:0006869">
    <property type="term" value="P:lipid transport"/>
    <property type="evidence" value="ECO:0007669"/>
    <property type="project" value="UniProtKB-KW"/>
</dbReference>
<keyword evidence="13" id="KW-0446">Lipid-binding</keyword>
<evidence type="ECO:0000256" key="12">
    <source>
        <dbReference type="ARBA" id="ARBA00023055"/>
    </source>
</evidence>
<comment type="caution">
    <text evidence="17">The sequence shown here is derived from an EMBL/GenBank/DDBJ whole genome shotgun (WGS) entry which is preliminary data.</text>
</comment>
<evidence type="ECO:0000259" key="16">
    <source>
        <dbReference type="PROSITE" id="PS50004"/>
    </source>
</evidence>
<evidence type="ECO:0000313" key="18">
    <source>
        <dbReference type="Proteomes" id="UP001162156"/>
    </source>
</evidence>
<keyword evidence="18" id="KW-1185">Reference proteome</keyword>
<evidence type="ECO:0000256" key="10">
    <source>
        <dbReference type="ARBA" id="ARBA00022837"/>
    </source>
</evidence>
<keyword evidence="12" id="KW-0445">Lipid transport</keyword>
<keyword evidence="6" id="KW-0812">Transmembrane</keyword>
<keyword evidence="7" id="KW-0479">Metal-binding</keyword>
<dbReference type="FunFam" id="2.60.40.150:FF:000025">
    <property type="entry name" value="Extended synaptotagmin 2"/>
    <property type="match status" value="1"/>
</dbReference>
<dbReference type="PANTHER" id="PTHR45761:SF1">
    <property type="entry name" value="EXTENDED SYNAPTOTAGMIN-LIKE PROTEIN 2, ISOFORM C"/>
    <property type="match status" value="1"/>
</dbReference>
<feature type="compositionally biased region" description="Low complexity" evidence="15">
    <location>
        <begin position="315"/>
        <end position="327"/>
    </location>
</feature>
<dbReference type="PROSITE" id="PS50004">
    <property type="entry name" value="C2"/>
    <property type="match status" value="2"/>
</dbReference>
<evidence type="ECO:0000256" key="11">
    <source>
        <dbReference type="ARBA" id="ARBA00022989"/>
    </source>
</evidence>
<feature type="domain" description="C2" evidence="16">
    <location>
        <begin position="163"/>
        <end position="268"/>
    </location>
</feature>
<feature type="domain" description="C2" evidence="16">
    <location>
        <begin position="43"/>
        <end position="160"/>
    </location>
</feature>
<dbReference type="PANTHER" id="PTHR45761">
    <property type="entry name" value="EXTENDED SYNAPTOTAGMIN-LIKE PROTEIN 2, ISOFORM C"/>
    <property type="match status" value="1"/>
</dbReference>
<dbReference type="Proteomes" id="UP001162156">
    <property type="component" value="Unassembled WGS sequence"/>
</dbReference>
<evidence type="ECO:0000256" key="14">
    <source>
        <dbReference type="ARBA" id="ARBA00023136"/>
    </source>
</evidence>
<dbReference type="GO" id="GO:0005789">
    <property type="term" value="C:endoplasmic reticulum membrane"/>
    <property type="evidence" value="ECO:0007669"/>
    <property type="project" value="UniProtKB-SubCell"/>
</dbReference>
<keyword evidence="4" id="KW-0813">Transport</keyword>
<keyword evidence="10" id="KW-0106">Calcium</keyword>
<dbReference type="GO" id="GO:0035091">
    <property type="term" value="F:phosphatidylinositol binding"/>
    <property type="evidence" value="ECO:0007669"/>
    <property type="project" value="TreeGrafter"/>
</dbReference>
<dbReference type="SMART" id="SM00239">
    <property type="entry name" value="C2"/>
    <property type="match status" value="2"/>
</dbReference>
<reference evidence="17" key="1">
    <citation type="journal article" date="2023" name="Insect Mol. Biol.">
        <title>Genome sequencing provides insights into the evolution of gene families encoding plant cell wall-degrading enzymes in longhorned beetles.</title>
        <authorList>
            <person name="Shin N.R."/>
            <person name="Okamura Y."/>
            <person name="Kirsch R."/>
            <person name="Pauchet Y."/>
        </authorList>
    </citation>
    <scope>NUCLEOTIDE SEQUENCE</scope>
    <source>
        <strain evidence="17">RBIC_L_NR</strain>
    </source>
</reference>
<gene>
    <name evidence="17" type="ORF">NQ314_004311</name>
</gene>
<dbReference type="SUPFAM" id="SSF49562">
    <property type="entry name" value="C2 domain (Calcium/lipid-binding domain, CaLB)"/>
    <property type="match status" value="2"/>
</dbReference>
<accession>A0AAV8ZJS1</accession>
<evidence type="ECO:0000313" key="17">
    <source>
        <dbReference type="EMBL" id="KAJ8965168.1"/>
    </source>
</evidence>
<dbReference type="GO" id="GO:0005509">
    <property type="term" value="F:calcium ion binding"/>
    <property type="evidence" value="ECO:0007669"/>
    <property type="project" value="TreeGrafter"/>
</dbReference>
<dbReference type="InterPro" id="IPR051634">
    <property type="entry name" value="Extended_Synaptotagmin"/>
</dbReference>
<evidence type="ECO:0000256" key="6">
    <source>
        <dbReference type="ARBA" id="ARBA00022692"/>
    </source>
</evidence>
<keyword evidence="8" id="KW-0677">Repeat</keyword>
<dbReference type="Pfam" id="PF00168">
    <property type="entry name" value="C2"/>
    <property type="match status" value="2"/>
</dbReference>
<organism evidence="17 18">
    <name type="scientific">Rhamnusium bicolor</name>
    <dbReference type="NCBI Taxonomy" id="1586634"/>
    <lineage>
        <taxon>Eukaryota</taxon>
        <taxon>Metazoa</taxon>
        <taxon>Ecdysozoa</taxon>
        <taxon>Arthropoda</taxon>
        <taxon>Hexapoda</taxon>
        <taxon>Insecta</taxon>
        <taxon>Pterygota</taxon>
        <taxon>Neoptera</taxon>
        <taxon>Endopterygota</taxon>
        <taxon>Coleoptera</taxon>
        <taxon>Polyphaga</taxon>
        <taxon>Cucujiformia</taxon>
        <taxon>Chrysomeloidea</taxon>
        <taxon>Cerambycidae</taxon>
        <taxon>Lepturinae</taxon>
        <taxon>Rhagiini</taxon>
        <taxon>Rhamnusium</taxon>
    </lineage>
</organism>
<keyword evidence="9" id="KW-0256">Endoplasmic reticulum</keyword>
<dbReference type="GO" id="GO:0005886">
    <property type="term" value="C:plasma membrane"/>
    <property type="evidence" value="ECO:0007669"/>
    <property type="project" value="UniProtKB-SubCell"/>
</dbReference>
<dbReference type="CDD" id="cd04050">
    <property type="entry name" value="C2B_Synaptotagmin-like"/>
    <property type="match status" value="1"/>
</dbReference>